<keyword evidence="1" id="KW-0732">Signal</keyword>
<dbReference type="Gene3D" id="2.30.30.40">
    <property type="entry name" value="SH3 Domains"/>
    <property type="match status" value="1"/>
</dbReference>
<reference evidence="2" key="1">
    <citation type="journal article" date="2019" name="PLoS Negl. Trop. Dis.">
        <title>Revisiting the worldwide diversity of Leptospira species in the environment.</title>
        <authorList>
            <person name="Vincent A.T."/>
            <person name="Schiettekatte O."/>
            <person name="Bourhy P."/>
            <person name="Veyrier F.J."/>
            <person name="Picardeau M."/>
        </authorList>
    </citation>
    <scope>NUCLEOTIDE SEQUENCE [LARGE SCALE GENOMIC DNA]</scope>
    <source>
        <strain evidence="2">201702476</strain>
    </source>
</reference>
<dbReference type="AlphaFoldDB" id="A0A4R9JXF2"/>
<keyword evidence="3" id="KW-1185">Reference proteome</keyword>
<evidence type="ECO:0000256" key="1">
    <source>
        <dbReference type="SAM" id="SignalP"/>
    </source>
</evidence>
<proteinExistence type="predicted"/>
<comment type="caution">
    <text evidence="2">The sequence shown here is derived from an EMBL/GenBank/DDBJ whole genome shotgun (WGS) entry which is preliminary data.</text>
</comment>
<gene>
    <name evidence="2" type="ORF">EHQ58_10745</name>
</gene>
<feature type="signal peptide" evidence="1">
    <location>
        <begin position="1"/>
        <end position="28"/>
    </location>
</feature>
<feature type="chain" id="PRO_5020414163" evidence="1">
    <location>
        <begin position="29"/>
        <end position="238"/>
    </location>
</feature>
<evidence type="ECO:0000313" key="3">
    <source>
        <dbReference type="Proteomes" id="UP000297693"/>
    </source>
</evidence>
<organism evidence="2 3">
    <name type="scientific">Leptospira ognonensis</name>
    <dbReference type="NCBI Taxonomy" id="2484945"/>
    <lineage>
        <taxon>Bacteria</taxon>
        <taxon>Pseudomonadati</taxon>
        <taxon>Spirochaetota</taxon>
        <taxon>Spirochaetia</taxon>
        <taxon>Leptospirales</taxon>
        <taxon>Leptospiraceae</taxon>
        <taxon>Leptospira</taxon>
    </lineage>
</organism>
<dbReference type="EMBL" id="RQGD01000034">
    <property type="protein sequence ID" value="TGL57877.1"/>
    <property type="molecule type" value="Genomic_DNA"/>
</dbReference>
<dbReference type="Proteomes" id="UP000297693">
    <property type="component" value="Unassembled WGS sequence"/>
</dbReference>
<dbReference type="RefSeq" id="WP_135623895.1">
    <property type="nucleotide sequence ID" value="NZ_RQGD01000034.1"/>
</dbReference>
<sequence>MNKTLASKFQLKLLSVVLALFPISALLPCDRYDAIPFKKGDHSSKDTSFLEFKTKLEKAIQTKDVQFIASISDPEISFAFEEGSMGKKKFLKSWNLDKNPKVSLFWEEFAKMIPLGYAVDNDGLWTVPYFFSNHPDTIDPYSDSLVIGERVNIRELPDKNAKVLTQISWEFVKNIYDQTSGQEKKKAGEPCIWKKVCLPSGQIGYVCDQYLRSPFSYRAGFLKKQNKWQMVFFTTGSD</sequence>
<evidence type="ECO:0000313" key="2">
    <source>
        <dbReference type="EMBL" id="TGL57877.1"/>
    </source>
</evidence>
<protein>
    <submittedName>
        <fullName evidence="2">SH3 domain-containing protein</fullName>
    </submittedName>
</protein>
<accession>A0A4R9JXF2</accession>
<dbReference type="OrthoDB" id="324186at2"/>
<name>A0A4R9JXF2_9LEPT</name>